<evidence type="ECO:0000313" key="18">
    <source>
        <dbReference type="Proteomes" id="UP000325081"/>
    </source>
</evidence>
<evidence type="ECO:0000256" key="9">
    <source>
        <dbReference type="ARBA" id="ARBA00022777"/>
    </source>
</evidence>
<dbReference type="PROSITE" id="PS50011">
    <property type="entry name" value="PROTEIN_KINASE_DOM"/>
    <property type="match status" value="1"/>
</dbReference>
<evidence type="ECO:0000256" key="14">
    <source>
        <dbReference type="SAM" id="Phobius"/>
    </source>
</evidence>
<gene>
    <name evidence="17" type="ORF">STAS_03880</name>
</gene>
<keyword evidence="6 14" id="KW-0812">Transmembrane</keyword>
<evidence type="ECO:0000256" key="11">
    <source>
        <dbReference type="ARBA" id="ARBA00022989"/>
    </source>
</evidence>
<dbReference type="AlphaFoldDB" id="A0A5A7P6J8"/>
<dbReference type="SUPFAM" id="SSF56112">
    <property type="entry name" value="Protein kinase-like (PK-like)"/>
    <property type="match status" value="1"/>
</dbReference>
<dbReference type="Pfam" id="PF07714">
    <property type="entry name" value="PK_Tyr_Ser-Thr"/>
    <property type="match status" value="1"/>
</dbReference>
<dbReference type="InterPro" id="IPR051809">
    <property type="entry name" value="Plant_receptor-like_S/T_kinase"/>
</dbReference>
<feature type="transmembrane region" description="Helical" evidence="14">
    <location>
        <begin position="605"/>
        <end position="630"/>
    </location>
</feature>
<evidence type="ECO:0000256" key="13">
    <source>
        <dbReference type="PROSITE-ProRule" id="PRU10141"/>
    </source>
</evidence>
<evidence type="ECO:0000256" key="15">
    <source>
        <dbReference type="SAM" id="SignalP"/>
    </source>
</evidence>
<dbReference type="Pfam" id="PF00560">
    <property type="entry name" value="LRR_1"/>
    <property type="match status" value="7"/>
</dbReference>
<evidence type="ECO:0000256" key="7">
    <source>
        <dbReference type="ARBA" id="ARBA00022737"/>
    </source>
</evidence>
<feature type="signal peptide" evidence="15">
    <location>
        <begin position="1"/>
        <end position="26"/>
    </location>
</feature>
<keyword evidence="17" id="KW-0675">Receptor</keyword>
<keyword evidence="15" id="KW-0732">Signal</keyword>
<evidence type="ECO:0000259" key="16">
    <source>
        <dbReference type="PROSITE" id="PS50011"/>
    </source>
</evidence>
<evidence type="ECO:0000313" key="17">
    <source>
        <dbReference type="EMBL" id="GER28118.1"/>
    </source>
</evidence>
<dbReference type="InterPro" id="IPR008271">
    <property type="entry name" value="Ser/Thr_kinase_AS"/>
</dbReference>
<feature type="binding site" evidence="13">
    <location>
        <position position="699"/>
    </location>
    <ligand>
        <name>ATP</name>
        <dbReference type="ChEBI" id="CHEBI:30616"/>
    </ligand>
</feature>
<keyword evidence="7" id="KW-0677">Repeat</keyword>
<dbReference type="InterPro" id="IPR017441">
    <property type="entry name" value="Protein_kinase_ATP_BS"/>
</dbReference>
<evidence type="ECO:0000256" key="5">
    <source>
        <dbReference type="ARBA" id="ARBA00022679"/>
    </source>
</evidence>
<dbReference type="Gene3D" id="3.30.200.20">
    <property type="entry name" value="Phosphorylase Kinase, domain 1"/>
    <property type="match status" value="1"/>
</dbReference>
<dbReference type="InterPro" id="IPR001245">
    <property type="entry name" value="Ser-Thr/Tyr_kinase_cat_dom"/>
</dbReference>
<dbReference type="InterPro" id="IPR000719">
    <property type="entry name" value="Prot_kinase_dom"/>
</dbReference>
<evidence type="ECO:0000256" key="1">
    <source>
        <dbReference type="ARBA" id="ARBA00004167"/>
    </source>
</evidence>
<proteinExistence type="inferred from homology"/>
<dbReference type="InterPro" id="IPR011009">
    <property type="entry name" value="Kinase-like_dom_sf"/>
</dbReference>
<comment type="caution">
    <text evidence="17">The sequence shown here is derived from an EMBL/GenBank/DDBJ whole genome shotgun (WGS) entry which is preliminary data.</text>
</comment>
<dbReference type="EMBL" id="BKCP01002225">
    <property type="protein sequence ID" value="GER28118.1"/>
    <property type="molecule type" value="Genomic_DNA"/>
</dbReference>
<feature type="chain" id="PRO_5022859851" evidence="15">
    <location>
        <begin position="27"/>
        <end position="911"/>
    </location>
</feature>
<evidence type="ECO:0000256" key="2">
    <source>
        <dbReference type="ARBA" id="ARBA00008684"/>
    </source>
</evidence>
<evidence type="ECO:0000256" key="6">
    <source>
        <dbReference type="ARBA" id="ARBA00022692"/>
    </source>
</evidence>
<organism evidence="17 18">
    <name type="scientific">Striga asiatica</name>
    <name type="common">Asiatic witchweed</name>
    <name type="synonym">Buchnera asiatica</name>
    <dbReference type="NCBI Taxonomy" id="4170"/>
    <lineage>
        <taxon>Eukaryota</taxon>
        <taxon>Viridiplantae</taxon>
        <taxon>Streptophyta</taxon>
        <taxon>Embryophyta</taxon>
        <taxon>Tracheophyta</taxon>
        <taxon>Spermatophyta</taxon>
        <taxon>Magnoliopsida</taxon>
        <taxon>eudicotyledons</taxon>
        <taxon>Gunneridae</taxon>
        <taxon>Pentapetalae</taxon>
        <taxon>asterids</taxon>
        <taxon>lamiids</taxon>
        <taxon>Lamiales</taxon>
        <taxon>Orobanchaceae</taxon>
        <taxon>Buchnereae</taxon>
        <taxon>Striga</taxon>
    </lineage>
</organism>
<evidence type="ECO:0000256" key="4">
    <source>
        <dbReference type="ARBA" id="ARBA00022614"/>
    </source>
</evidence>
<dbReference type="Proteomes" id="UP000325081">
    <property type="component" value="Unassembled WGS sequence"/>
</dbReference>
<dbReference type="GO" id="GO:0004674">
    <property type="term" value="F:protein serine/threonine kinase activity"/>
    <property type="evidence" value="ECO:0007669"/>
    <property type="project" value="UniProtKB-KW"/>
</dbReference>
<dbReference type="Pfam" id="PF08263">
    <property type="entry name" value="LRRNT_2"/>
    <property type="match status" value="1"/>
</dbReference>
<dbReference type="GO" id="GO:0016020">
    <property type="term" value="C:membrane"/>
    <property type="evidence" value="ECO:0007669"/>
    <property type="project" value="UniProtKB-SubCell"/>
</dbReference>
<dbReference type="SUPFAM" id="SSF52058">
    <property type="entry name" value="L domain-like"/>
    <property type="match status" value="2"/>
</dbReference>
<protein>
    <submittedName>
        <fullName evidence="17">Leucine-rich receptor-like protein kinase family protein</fullName>
    </submittedName>
</protein>
<evidence type="ECO:0000256" key="8">
    <source>
        <dbReference type="ARBA" id="ARBA00022741"/>
    </source>
</evidence>
<keyword evidence="12 14" id="KW-0472">Membrane</keyword>
<dbReference type="FunFam" id="3.80.10.10:FF:000095">
    <property type="entry name" value="LRR receptor-like serine/threonine-protein kinase GSO1"/>
    <property type="match status" value="2"/>
</dbReference>
<keyword evidence="11 14" id="KW-1133">Transmembrane helix</keyword>
<dbReference type="SMART" id="SM00220">
    <property type="entry name" value="S_TKc"/>
    <property type="match status" value="1"/>
</dbReference>
<dbReference type="InterPro" id="IPR001611">
    <property type="entry name" value="Leu-rich_rpt"/>
</dbReference>
<dbReference type="PANTHER" id="PTHR27008:SF585">
    <property type="entry name" value="PROTEIN KINASE DOMAIN-CONTAINING PROTEIN"/>
    <property type="match status" value="1"/>
</dbReference>
<sequence>MECLPCFYFAFSLLLLNTINIKPSSAAITRPNSATDRDALLSLRAATSADPQSPLARNWSADTSNPNICHLFGVSCGARHRRVTALNISGFALTGSLPHQLWNLTFLTYFDINIELWMAWSHCGKQLFVGLHAIFHLQHTTMIYLDLSSNQFSGKIPAGLCDNLPHLQLLYLLANKLEGRIPSNIDKCRKLERLSLSINHLNGEIPIEIGNLSMLRELYLGFSFLKGGIPGELGSLSQLEMLHIAQASLPGPIPNQIGNCTSLKHLRLGYNYLTGELPLQLGNLASLKTFTVFSNSLSGSIPPCIFNVSTLKRLELSSNQFSGHLPPGPTRNLGNVRKLIQQLRPNLENLRQLRHLNFYKNNLTGAKSEDQELGFLSSLNSCRHLKRLSLSLNPLKGIFPSSVGNLSTSLSYFGTSYCDIKGVIPPEFRNLSASNKLNSTIPSGLWNLRDLLFLNLSSNYLSGGLSSELASFTAISFIDFSHNQLSGDIPISIDSCRSLESLFLSNNEFEGAIPKSLGNIRGMRAVDLSSNNLSGPIPETLQDVSLLQYFNVCNNKLAGPVPSVGRFINFTADSFLNNLGLCGQAKFHVPLCVEKNFRRKRAKKIVWVLKYILPPFVSITLAAAVIILFIRRRIYKRGGQLMLITTDDDTLLGIACRRFTYIELSRGTNGFSEANLLGRGSFGSVFRGTLSDGSNIAIKVFDSKTERVVCSFETETEILSKVRHRNLVRMVGCCSNSEFKALILEYMPNGSLEKWLCADDRYLSLMQRLQIAIEVALALEYLHHGYTFPIVHCDVKPSNVLLGEDMVACLGDFGIAKLLMQHQSMSERKVSTSGDVYSFGILLLEIFTGKKPTEDMFDGKTSLKEWVYGALQNNAANEVLAPDLLAREREYSRRMSLVYFHCGNEMFGCFA</sequence>
<feature type="domain" description="Protein kinase" evidence="16">
    <location>
        <begin position="671"/>
        <end position="911"/>
    </location>
</feature>
<keyword evidence="5" id="KW-0808">Transferase</keyword>
<evidence type="ECO:0000256" key="10">
    <source>
        <dbReference type="ARBA" id="ARBA00022840"/>
    </source>
</evidence>
<dbReference type="PROSITE" id="PS00108">
    <property type="entry name" value="PROTEIN_KINASE_ST"/>
    <property type="match status" value="1"/>
</dbReference>
<keyword evidence="4" id="KW-0433">Leucine-rich repeat</keyword>
<dbReference type="InterPro" id="IPR013210">
    <property type="entry name" value="LRR_N_plant-typ"/>
</dbReference>
<dbReference type="Gene3D" id="3.80.10.10">
    <property type="entry name" value="Ribonuclease Inhibitor"/>
    <property type="match status" value="3"/>
</dbReference>
<keyword evidence="8 13" id="KW-0547">Nucleotide-binding</keyword>
<keyword evidence="18" id="KW-1185">Reference proteome</keyword>
<comment type="similarity">
    <text evidence="2">Belongs to the protein kinase superfamily. Ser/Thr protein kinase family.</text>
</comment>
<dbReference type="GO" id="GO:0005524">
    <property type="term" value="F:ATP binding"/>
    <property type="evidence" value="ECO:0007669"/>
    <property type="project" value="UniProtKB-UniRule"/>
</dbReference>
<accession>A0A5A7P6J8</accession>
<reference evidence="18" key="1">
    <citation type="journal article" date="2019" name="Curr. Biol.">
        <title>Genome Sequence of Striga asiatica Provides Insight into the Evolution of Plant Parasitism.</title>
        <authorList>
            <person name="Yoshida S."/>
            <person name="Kim S."/>
            <person name="Wafula E.K."/>
            <person name="Tanskanen J."/>
            <person name="Kim Y.M."/>
            <person name="Honaas L."/>
            <person name="Yang Z."/>
            <person name="Spallek T."/>
            <person name="Conn C.E."/>
            <person name="Ichihashi Y."/>
            <person name="Cheong K."/>
            <person name="Cui S."/>
            <person name="Der J.P."/>
            <person name="Gundlach H."/>
            <person name="Jiao Y."/>
            <person name="Hori C."/>
            <person name="Ishida J.K."/>
            <person name="Kasahara H."/>
            <person name="Kiba T."/>
            <person name="Kim M.S."/>
            <person name="Koo N."/>
            <person name="Laohavisit A."/>
            <person name="Lee Y.H."/>
            <person name="Lumba S."/>
            <person name="McCourt P."/>
            <person name="Mortimer J.C."/>
            <person name="Mutuku J.M."/>
            <person name="Nomura T."/>
            <person name="Sasaki-Sekimoto Y."/>
            <person name="Seto Y."/>
            <person name="Wang Y."/>
            <person name="Wakatake T."/>
            <person name="Sakakibara H."/>
            <person name="Demura T."/>
            <person name="Yamaguchi S."/>
            <person name="Yoneyama K."/>
            <person name="Manabe R.I."/>
            <person name="Nelson D.C."/>
            <person name="Schulman A.H."/>
            <person name="Timko M.P."/>
            <person name="dePamphilis C.W."/>
            <person name="Choi D."/>
            <person name="Shirasu K."/>
        </authorList>
    </citation>
    <scope>NUCLEOTIDE SEQUENCE [LARGE SCALE GENOMIC DNA]</scope>
    <source>
        <strain evidence="18">cv. UVA1</strain>
    </source>
</reference>
<evidence type="ECO:0000256" key="3">
    <source>
        <dbReference type="ARBA" id="ARBA00022527"/>
    </source>
</evidence>
<dbReference type="PROSITE" id="PS00107">
    <property type="entry name" value="PROTEIN_KINASE_ATP"/>
    <property type="match status" value="1"/>
</dbReference>
<evidence type="ECO:0000256" key="12">
    <source>
        <dbReference type="ARBA" id="ARBA00023136"/>
    </source>
</evidence>
<keyword evidence="10 13" id="KW-0067">ATP-binding</keyword>
<dbReference type="InterPro" id="IPR032675">
    <property type="entry name" value="LRR_dom_sf"/>
</dbReference>
<name>A0A5A7P6J8_STRAF</name>
<keyword evidence="3" id="KW-0723">Serine/threonine-protein kinase</keyword>
<comment type="subcellular location">
    <subcellularLocation>
        <location evidence="1">Membrane</location>
        <topology evidence="1">Single-pass membrane protein</topology>
    </subcellularLocation>
</comment>
<dbReference type="OrthoDB" id="676979at2759"/>
<keyword evidence="9 17" id="KW-0418">Kinase</keyword>
<dbReference type="PANTHER" id="PTHR27008">
    <property type="entry name" value="OS04G0122200 PROTEIN"/>
    <property type="match status" value="1"/>
</dbReference>
<dbReference type="Gene3D" id="1.10.510.10">
    <property type="entry name" value="Transferase(Phosphotransferase) domain 1"/>
    <property type="match status" value="1"/>
</dbReference>